<gene>
    <name evidence="3" type="ORF">GGR23_002944</name>
</gene>
<dbReference type="Proteomes" id="UP000528286">
    <property type="component" value="Unassembled WGS sequence"/>
</dbReference>
<dbReference type="AlphaFoldDB" id="A0A7W6NLV7"/>
<keyword evidence="1" id="KW-0175">Coiled coil</keyword>
<reference evidence="3 4" key="1">
    <citation type="submission" date="2020-08" db="EMBL/GenBank/DDBJ databases">
        <title>Genomic Encyclopedia of Type Strains, Phase IV (KMG-IV): sequencing the most valuable type-strain genomes for metagenomic binning, comparative biology and taxonomic classification.</title>
        <authorList>
            <person name="Goeker M."/>
        </authorList>
    </citation>
    <scope>NUCLEOTIDE SEQUENCE [LARGE SCALE GENOMIC DNA]</scope>
    <source>
        <strain evidence="3 4">DSM 29853</strain>
    </source>
</reference>
<protein>
    <submittedName>
        <fullName evidence="3">Uncharacterized protein</fullName>
    </submittedName>
</protein>
<evidence type="ECO:0000256" key="2">
    <source>
        <dbReference type="SAM" id="MobiDB-lite"/>
    </source>
</evidence>
<feature type="coiled-coil region" evidence="1">
    <location>
        <begin position="75"/>
        <end position="102"/>
    </location>
</feature>
<sequence length="157" mass="17031">MENDALAAVSGDEPPSLASMADLMARIRVELDQQFQLFTMARSHAERLMRPDLPEAEQKLLRADMKAAVDALSVIVRTLEKVDEMERRLAREQAELAALAVTEADYDRVWADVAASMEERIAERLVLKAGPNSPPSDPDWGPGGGSGPPQGADAHAV</sequence>
<dbReference type="RefSeq" id="WP_183367018.1">
    <property type="nucleotide sequence ID" value="NZ_JACIEZ010000005.1"/>
</dbReference>
<name>A0A7W6NLV7_9HYPH</name>
<accession>A0A7W6NLV7</accession>
<evidence type="ECO:0000256" key="1">
    <source>
        <dbReference type="SAM" id="Coils"/>
    </source>
</evidence>
<keyword evidence="4" id="KW-1185">Reference proteome</keyword>
<feature type="region of interest" description="Disordered" evidence="2">
    <location>
        <begin position="127"/>
        <end position="157"/>
    </location>
</feature>
<evidence type="ECO:0000313" key="3">
    <source>
        <dbReference type="EMBL" id="MBB4065737.1"/>
    </source>
</evidence>
<dbReference type="EMBL" id="JACIEZ010000005">
    <property type="protein sequence ID" value="MBB4065737.1"/>
    <property type="molecule type" value="Genomic_DNA"/>
</dbReference>
<proteinExistence type="predicted"/>
<organism evidence="3 4">
    <name type="scientific">Gellertiella hungarica</name>
    <dbReference type="NCBI Taxonomy" id="1572859"/>
    <lineage>
        <taxon>Bacteria</taxon>
        <taxon>Pseudomonadati</taxon>
        <taxon>Pseudomonadota</taxon>
        <taxon>Alphaproteobacteria</taxon>
        <taxon>Hyphomicrobiales</taxon>
        <taxon>Rhizobiaceae</taxon>
        <taxon>Gellertiella</taxon>
    </lineage>
</organism>
<comment type="caution">
    <text evidence="3">The sequence shown here is derived from an EMBL/GenBank/DDBJ whole genome shotgun (WGS) entry which is preliminary data.</text>
</comment>
<evidence type="ECO:0000313" key="4">
    <source>
        <dbReference type="Proteomes" id="UP000528286"/>
    </source>
</evidence>